<dbReference type="GeneID" id="36563848"/>
<dbReference type="InterPro" id="IPR001283">
    <property type="entry name" value="CRISP-related"/>
</dbReference>
<dbReference type="InterPro" id="IPR035940">
    <property type="entry name" value="CAP_sf"/>
</dbReference>
<feature type="compositionally biased region" description="Low complexity" evidence="1">
    <location>
        <begin position="125"/>
        <end position="152"/>
    </location>
</feature>
<keyword evidence="2" id="KW-0732">Signal</keyword>
<comment type="caution">
    <text evidence="4">The sequence shown here is derived from an EMBL/GenBank/DDBJ whole genome shotgun (WGS) entry which is preliminary data.</text>
</comment>
<proteinExistence type="predicted"/>
<feature type="region of interest" description="Disordered" evidence="1">
    <location>
        <begin position="125"/>
        <end position="181"/>
    </location>
</feature>
<dbReference type="STRING" id="418784.A0A2P7YXU9"/>
<dbReference type="SUPFAM" id="SSF55797">
    <property type="entry name" value="PR-1-like"/>
    <property type="match status" value="1"/>
</dbReference>
<dbReference type="PANTHER" id="PTHR10334">
    <property type="entry name" value="CYSTEINE-RICH SECRETORY PROTEIN-RELATED"/>
    <property type="match status" value="1"/>
</dbReference>
<organism evidence="4 5">
    <name type="scientific">Candidozyma pseudohaemuli</name>
    <dbReference type="NCBI Taxonomy" id="418784"/>
    <lineage>
        <taxon>Eukaryota</taxon>
        <taxon>Fungi</taxon>
        <taxon>Dikarya</taxon>
        <taxon>Ascomycota</taxon>
        <taxon>Saccharomycotina</taxon>
        <taxon>Pichiomycetes</taxon>
        <taxon>Metschnikowiaceae</taxon>
        <taxon>Candidozyma</taxon>
    </lineage>
</organism>
<reference evidence="4 5" key="1">
    <citation type="submission" date="2018-03" db="EMBL/GenBank/DDBJ databases">
        <title>Candida pseudohaemulonii genome assembly and annotation.</title>
        <authorList>
            <person name="Munoz J.F."/>
            <person name="Gade L.G."/>
            <person name="Chow N.A."/>
            <person name="Litvintseva A.P."/>
            <person name="Loparev V.N."/>
            <person name="Cuomo C.A."/>
        </authorList>
    </citation>
    <scope>NUCLEOTIDE SEQUENCE [LARGE SCALE GENOMIC DNA]</scope>
    <source>
        <strain evidence="4 5">B12108</strain>
    </source>
</reference>
<name>A0A2P7YXU9_9ASCO</name>
<dbReference type="RefSeq" id="XP_024715499.1">
    <property type="nucleotide sequence ID" value="XM_024855900.1"/>
</dbReference>
<accession>A0A2P7YXU9</accession>
<dbReference type="InterPro" id="IPR014044">
    <property type="entry name" value="CAP_dom"/>
</dbReference>
<feature type="domain" description="SCP" evidence="3">
    <location>
        <begin position="196"/>
        <end position="322"/>
    </location>
</feature>
<dbReference type="Proteomes" id="UP000241107">
    <property type="component" value="Unassembled WGS sequence"/>
</dbReference>
<sequence length="334" mass="35268">MIAAQVLVFFLSLLHVSLAAPVTLYQTTTAVTYEDGSQYSYNPTADATLAVAASAAATGEVSADSSSSSGSTGSSIWSTLLNWLSNYSSSSGTSRSGSTSGSSSGLGFSFSSWLKGLFGNSDNSDSGNNSYTSSASSANTQQPSTSAPSSTSTGGGWFDTKTSSTSQQSSTTSSDSTSTGGIYDAIYNSSEDIDKSFAKDILDAHNKYRAQHGVDELSWDEGPYKYAKENADAYDCSGVLTHTHGQYGENLAAGFSNGPSAVKAWYDEGQTYDYSSHNEYNHFTQVVWKGSKKVGCAYKDCRLNNWGLYIVCEYDPVGNVIGQEAQNVLKPVSS</sequence>
<feature type="compositionally biased region" description="Low complexity" evidence="1">
    <location>
        <begin position="159"/>
        <end position="179"/>
    </location>
</feature>
<evidence type="ECO:0000259" key="3">
    <source>
        <dbReference type="SMART" id="SM00198"/>
    </source>
</evidence>
<feature type="signal peptide" evidence="2">
    <location>
        <begin position="1"/>
        <end position="19"/>
    </location>
</feature>
<evidence type="ECO:0000256" key="2">
    <source>
        <dbReference type="SAM" id="SignalP"/>
    </source>
</evidence>
<dbReference type="OrthoDB" id="337038at2759"/>
<dbReference type="PRINTS" id="PR00837">
    <property type="entry name" value="V5TPXLIKE"/>
</dbReference>
<gene>
    <name evidence="4" type="ORF">C7M61_000455</name>
</gene>
<evidence type="ECO:0000313" key="5">
    <source>
        <dbReference type="Proteomes" id="UP000241107"/>
    </source>
</evidence>
<dbReference type="SMART" id="SM00198">
    <property type="entry name" value="SCP"/>
    <property type="match status" value="1"/>
</dbReference>
<dbReference type="AlphaFoldDB" id="A0A2P7YXU9"/>
<evidence type="ECO:0000256" key="1">
    <source>
        <dbReference type="SAM" id="MobiDB-lite"/>
    </source>
</evidence>
<feature type="chain" id="PRO_5015197413" description="SCP domain-containing protein" evidence="2">
    <location>
        <begin position="20"/>
        <end position="334"/>
    </location>
</feature>
<dbReference type="EMBL" id="PYFQ01000001">
    <property type="protein sequence ID" value="PSK40800.1"/>
    <property type="molecule type" value="Genomic_DNA"/>
</dbReference>
<dbReference type="CDD" id="cd05384">
    <property type="entry name" value="CAP_PRY1-like"/>
    <property type="match status" value="1"/>
</dbReference>
<dbReference type="VEuPathDB" id="FungiDB:C7M61_000455"/>
<dbReference type="Pfam" id="PF00188">
    <property type="entry name" value="CAP"/>
    <property type="match status" value="1"/>
</dbReference>
<keyword evidence="5" id="KW-1185">Reference proteome</keyword>
<protein>
    <recommendedName>
        <fullName evidence="3">SCP domain-containing protein</fullName>
    </recommendedName>
</protein>
<dbReference type="Gene3D" id="3.40.33.10">
    <property type="entry name" value="CAP"/>
    <property type="match status" value="1"/>
</dbReference>
<evidence type="ECO:0000313" key="4">
    <source>
        <dbReference type="EMBL" id="PSK40800.1"/>
    </source>
</evidence>